<evidence type="ECO:0000313" key="2">
    <source>
        <dbReference type="Proteomes" id="UP000321944"/>
    </source>
</evidence>
<name>A0A510KRT0_9FUSO</name>
<gene>
    <name evidence="1" type="ORF">JMUB3936_0733</name>
</gene>
<dbReference type="Proteomes" id="UP000321944">
    <property type="component" value="Chromosome"/>
</dbReference>
<accession>A0A510KRT0</accession>
<reference evidence="1 2" key="1">
    <citation type="submission" date="2019-07" db="EMBL/GenBank/DDBJ databases">
        <title>Complete Genome Sequence of Leptotrichia wadei Strain JMUB3936.</title>
        <authorList>
            <person name="Watanabe S."/>
            <person name="Cui L."/>
        </authorList>
    </citation>
    <scope>NUCLEOTIDE SEQUENCE [LARGE SCALE GENOMIC DNA]</scope>
    <source>
        <strain evidence="1 2">JMUB3936</strain>
    </source>
</reference>
<dbReference type="AlphaFoldDB" id="A0A510KRT0"/>
<organism evidence="1 2">
    <name type="scientific">Leptotrichia wadei</name>
    <dbReference type="NCBI Taxonomy" id="157687"/>
    <lineage>
        <taxon>Bacteria</taxon>
        <taxon>Fusobacteriati</taxon>
        <taxon>Fusobacteriota</taxon>
        <taxon>Fusobacteriia</taxon>
        <taxon>Fusobacteriales</taxon>
        <taxon>Leptotrichiaceae</taxon>
        <taxon>Leptotrichia</taxon>
    </lineage>
</organism>
<proteinExistence type="predicted"/>
<dbReference type="EMBL" id="AP019841">
    <property type="protein sequence ID" value="BBM54449.1"/>
    <property type="molecule type" value="Genomic_DNA"/>
</dbReference>
<evidence type="ECO:0000313" key="1">
    <source>
        <dbReference type="EMBL" id="BBM54449.1"/>
    </source>
</evidence>
<protein>
    <submittedName>
        <fullName evidence="1">Uncharacterized protein</fullName>
    </submittedName>
</protein>
<sequence>MLIENDFYGIGSNFERNMRNKNVINQTNRTILFEEINPEKMDILTLVNDARNMDSLDDENIIEINRHLLVGSFEEFLEKFDPKVYSYFDAESQSIRYILKKPEGVPEDLVTEIKINNGNTFFKMLSTLIEARKSQGNRNVDFKFENILELISPKKVIEDIKQTRKEIAYIYQKYEELDDENPKKLELGDKLNTKFEEASENYSNVLGMLPLAIEDIKTRLLIGHDSNNFKSEKIKLGMLQVGEKGELEVIEYKQENQNSLAMIEEKNTTALVEAFRDDYENVTDEPNKYISDLVVRTFVPLAKTFVDVDPEQEVQNYNNYLAFYKSAQEDFIKIAKPLIEKILGVKMFFEQYDVRMGLMKPTLLITNVKPEMIVKAGNKDKLRAFLNTTNEKNDFDNTVWFGIYPNVDLDIKKSEKKVRARFMGTKNEEKTEKNTIEVLTNLMTVLAEYKVQVFFNFEGKPETSFDNLATTGVDKYIEKTQVLENQKYSEYLIPVIPNFTIIPKDKSGVMLDYKMKFEEETGVSLSKEQEDLLKFWIEGVYIDAAYVAAGIIGATQCPNYLKERFSNVSPLYPGVRFDIEEKDNSYHAKTTMSKEISGFTNTIKDRINQFNYGFVFSSDNANVAREKIRNIVVYKARTLLKNLDGGYEPLYKTLTTTYIERTLRFTTTDFKEDKLNMFFSTNPESQKSIWLKDTKFVNGIMQKGDDLSHVIDVDNGICQLNITFAGNLKNLQVEINKNY</sequence>